<reference evidence="4" key="1">
    <citation type="journal article" date="2019" name="Int. J. Syst. Evol. Microbiol.">
        <title>The Global Catalogue of Microorganisms (GCM) 10K type strain sequencing project: providing services to taxonomists for standard genome sequencing and annotation.</title>
        <authorList>
            <consortium name="The Broad Institute Genomics Platform"/>
            <consortium name="The Broad Institute Genome Sequencing Center for Infectious Disease"/>
            <person name="Wu L."/>
            <person name="Ma J."/>
        </authorList>
    </citation>
    <scope>NUCLEOTIDE SEQUENCE [LARGE SCALE GENOMIC DNA]</scope>
    <source>
        <strain evidence="4">JCM 17138</strain>
    </source>
</reference>
<evidence type="ECO:0000256" key="1">
    <source>
        <dbReference type="SAM" id="MobiDB-lite"/>
    </source>
</evidence>
<dbReference type="Gene3D" id="3.40.50.410">
    <property type="entry name" value="von Willebrand factor, type A domain"/>
    <property type="match status" value="1"/>
</dbReference>
<evidence type="ECO:0000313" key="4">
    <source>
        <dbReference type="Proteomes" id="UP001501009"/>
    </source>
</evidence>
<feature type="compositionally biased region" description="Acidic residues" evidence="1">
    <location>
        <begin position="161"/>
        <end position="181"/>
    </location>
</feature>
<gene>
    <name evidence="3" type="ORF">GCM10022403_030280</name>
</gene>
<feature type="compositionally biased region" description="Low complexity" evidence="1">
    <location>
        <begin position="209"/>
        <end position="227"/>
    </location>
</feature>
<dbReference type="Pfam" id="PF10138">
    <property type="entry name" value="vWA-TerF-like"/>
    <property type="match status" value="1"/>
</dbReference>
<keyword evidence="4" id="KW-1185">Reference proteome</keyword>
<dbReference type="Proteomes" id="UP001501009">
    <property type="component" value="Unassembled WGS sequence"/>
</dbReference>
<dbReference type="RefSeq" id="WP_275779216.1">
    <property type="nucleotide sequence ID" value="NZ_BAABDE010000015.1"/>
</dbReference>
<feature type="compositionally biased region" description="Polar residues" evidence="1">
    <location>
        <begin position="44"/>
        <end position="61"/>
    </location>
</feature>
<sequence>MGILTLLRNAFGRSRKGRAADAEGADLTSSHAPEPTVPAPSAEPQPTASAQVPEPRSSSTPDQDEHDLVSAAFDNVTVPRPSEPVDQVTTETEEPSAKAEPEPAKQPEPATEAAPEPEAAAEPIAEAAPEAEVAPEPEPKPEPESVIETTPEPEPTPVAEAEPEPEEPEQGPEPVAAEEPEPTTAPEETAEPIAEAEPEATPEPEAEAAPEPVIETTSEQEPTPIAEAEPEPVAEAEEPQQTPEPVAAAPEAHEPAAADGEEAPQGPPAADDESGTGGAGGNNPAEGEAEAEAEPAAEAEPDAPATALAKAGLTTARAKVYLVLDRSASMRPYYKDGSAQALADQTLALAEHLDPDGSENASVHVVFFSTEVDGTTDLTPASPETAIDDAHAGLGRMGRTSYHAAVEAVLAHYDKTAAAPDAPALVVFQTDGAPDAKTPATQSLTEAAKSHPSVFFSFVAFGDHDNKAFDYLRKLKTDNTAFFHAGPTPLELTDAELYDGVLIDWRP</sequence>
<dbReference type="InterPro" id="IPR002035">
    <property type="entry name" value="VWF_A"/>
</dbReference>
<dbReference type="EMBL" id="BAABDE010000015">
    <property type="protein sequence ID" value="GAA3794361.1"/>
    <property type="molecule type" value="Genomic_DNA"/>
</dbReference>
<comment type="caution">
    <text evidence="3">The sequence shown here is derived from an EMBL/GenBank/DDBJ whole genome shotgun (WGS) entry which is preliminary data.</text>
</comment>
<feature type="region of interest" description="Disordered" evidence="1">
    <location>
        <begin position="1"/>
        <end position="303"/>
    </location>
</feature>
<feature type="compositionally biased region" description="Basic and acidic residues" evidence="1">
    <location>
        <begin position="95"/>
        <end position="105"/>
    </location>
</feature>
<dbReference type="PROSITE" id="PS50234">
    <property type="entry name" value="VWFA"/>
    <property type="match status" value="1"/>
</dbReference>
<dbReference type="InterPro" id="IPR019303">
    <property type="entry name" value="vWA_TerF_C"/>
</dbReference>
<protein>
    <recommendedName>
        <fullName evidence="2">VWFA domain-containing protein</fullName>
    </recommendedName>
</protein>
<dbReference type="SMART" id="SM00327">
    <property type="entry name" value="VWA"/>
    <property type="match status" value="1"/>
</dbReference>
<dbReference type="InterPro" id="IPR036465">
    <property type="entry name" value="vWFA_dom_sf"/>
</dbReference>
<feature type="compositionally biased region" description="Acidic residues" evidence="1">
    <location>
        <begin position="287"/>
        <end position="301"/>
    </location>
</feature>
<feature type="domain" description="VWFA" evidence="2">
    <location>
        <begin position="319"/>
        <end position="501"/>
    </location>
</feature>
<name>A0ABP7HK11_9ACTN</name>
<feature type="compositionally biased region" description="Low complexity" evidence="1">
    <location>
        <begin position="107"/>
        <end position="134"/>
    </location>
</feature>
<evidence type="ECO:0000259" key="2">
    <source>
        <dbReference type="PROSITE" id="PS50234"/>
    </source>
</evidence>
<accession>A0ABP7HK11</accession>
<dbReference type="CDD" id="cd00198">
    <property type="entry name" value="vWFA"/>
    <property type="match status" value="1"/>
</dbReference>
<feature type="compositionally biased region" description="Acidic residues" evidence="1">
    <location>
        <begin position="228"/>
        <end position="238"/>
    </location>
</feature>
<dbReference type="SUPFAM" id="SSF53300">
    <property type="entry name" value="vWA-like"/>
    <property type="match status" value="1"/>
</dbReference>
<organism evidence="3 4">
    <name type="scientific">Streptomyces coacervatus</name>
    <dbReference type="NCBI Taxonomy" id="647381"/>
    <lineage>
        <taxon>Bacteria</taxon>
        <taxon>Bacillati</taxon>
        <taxon>Actinomycetota</taxon>
        <taxon>Actinomycetes</taxon>
        <taxon>Kitasatosporales</taxon>
        <taxon>Streptomycetaceae</taxon>
        <taxon>Streptomyces</taxon>
    </lineage>
</organism>
<proteinExistence type="predicted"/>
<feature type="compositionally biased region" description="Acidic residues" evidence="1">
    <location>
        <begin position="188"/>
        <end position="208"/>
    </location>
</feature>
<evidence type="ECO:0000313" key="3">
    <source>
        <dbReference type="EMBL" id="GAA3794361.1"/>
    </source>
</evidence>
<feature type="compositionally biased region" description="Low complexity" evidence="1">
    <location>
        <begin position="239"/>
        <end position="250"/>
    </location>
</feature>